<sequence length="75" mass="8221">MAPENRLVDFCKKGIKAMISVLSLKSAIERSGEFDAVLSIENADGNYVSLSIIDGRPHLTLAFNDIDIVESRGRI</sequence>
<accession>A0A7X6FSY5</accession>
<evidence type="ECO:0000313" key="2">
    <source>
        <dbReference type="Proteomes" id="UP000558475"/>
    </source>
</evidence>
<evidence type="ECO:0000313" key="1">
    <source>
        <dbReference type="EMBL" id="NKW11344.1"/>
    </source>
</evidence>
<dbReference type="EMBL" id="JAAXZB010000005">
    <property type="protein sequence ID" value="NKW11344.1"/>
    <property type="molecule type" value="Genomic_DNA"/>
</dbReference>
<reference evidence="1 2" key="1">
    <citation type="submission" date="2020-04" db="EMBL/GenBank/DDBJ databases">
        <title>Whole genome sequencing of clinical and environmental type strains of Ochrobactrum.</title>
        <authorList>
            <person name="Dharne M."/>
        </authorList>
    </citation>
    <scope>NUCLEOTIDE SEQUENCE [LARGE SCALE GENOMIC DNA]</scope>
    <source>
        <strain evidence="1 2">DSM 13340</strain>
    </source>
</reference>
<comment type="caution">
    <text evidence="1">The sequence shown here is derived from an EMBL/GenBank/DDBJ whole genome shotgun (WGS) entry which is preliminary data.</text>
</comment>
<name>A0A7X6FSY5_9HYPH</name>
<organism evidence="1 2">
    <name type="scientific">Brucella tritici</name>
    <dbReference type="NCBI Taxonomy" id="94626"/>
    <lineage>
        <taxon>Bacteria</taxon>
        <taxon>Pseudomonadati</taxon>
        <taxon>Pseudomonadota</taxon>
        <taxon>Alphaproteobacteria</taxon>
        <taxon>Hyphomicrobiales</taxon>
        <taxon>Brucellaceae</taxon>
        <taxon>Brucella/Ochrobactrum group</taxon>
        <taxon>Brucella</taxon>
    </lineage>
</organism>
<gene>
    <name evidence="1" type="ORF">HGG76_27495</name>
</gene>
<proteinExistence type="predicted"/>
<dbReference type="Proteomes" id="UP000558475">
    <property type="component" value="Unassembled WGS sequence"/>
</dbReference>
<protein>
    <submittedName>
        <fullName evidence="1">Uncharacterized protein</fullName>
    </submittedName>
</protein>
<dbReference type="AlphaFoldDB" id="A0A7X6FSY5"/>